<proteinExistence type="predicted"/>
<name>M1DVM0_SOLTU</name>
<feature type="compositionally biased region" description="Basic and acidic residues" evidence="1">
    <location>
        <begin position="17"/>
        <end position="31"/>
    </location>
</feature>
<protein>
    <submittedName>
        <fullName evidence="2">Uncharacterized protein</fullName>
    </submittedName>
</protein>
<feature type="region of interest" description="Disordered" evidence="1">
    <location>
        <begin position="1"/>
        <end position="31"/>
    </location>
</feature>
<evidence type="ECO:0000313" key="3">
    <source>
        <dbReference type="Proteomes" id="UP000011115"/>
    </source>
</evidence>
<dbReference type="Proteomes" id="UP000011115">
    <property type="component" value="Unassembled WGS sequence"/>
</dbReference>
<dbReference type="AlphaFoldDB" id="M1DVM0"/>
<evidence type="ECO:0000256" key="1">
    <source>
        <dbReference type="SAM" id="MobiDB-lite"/>
    </source>
</evidence>
<dbReference type="PaxDb" id="4113-PGSC0003DMT400095115"/>
<organism evidence="2 3">
    <name type="scientific">Solanum tuberosum</name>
    <name type="common">Potato</name>
    <dbReference type="NCBI Taxonomy" id="4113"/>
    <lineage>
        <taxon>Eukaryota</taxon>
        <taxon>Viridiplantae</taxon>
        <taxon>Streptophyta</taxon>
        <taxon>Embryophyta</taxon>
        <taxon>Tracheophyta</taxon>
        <taxon>Spermatophyta</taxon>
        <taxon>Magnoliopsida</taxon>
        <taxon>eudicotyledons</taxon>
        <taxon>Gunneridae</taxon>
        <taxon>Pentapetalae</taxon>
        <taxon>asterids</taxon>
        <taxon>lamiids</taxon>
        <taxon>Solanales</taxon>
        <taxon>Solanaceae</taxon>
        <taxon>Solanoideae</taxon>
        <taxon>Solaneae</taxon>
        <taxon>Solanum</taxon>
    </lineage>
</organism>
<dbReference type="HOGENOM" id="CLU_1996621_0_0_1"/>
<keyword evidence="3" id="KW-1185">Reference proteome</keyword>
<accession>M1DVM0</accession>
<dbReference type="Gramene" id="PGSC0003DMT400095115">
    <property type="protein sequence ID" value="PGSC0003DMT400095115"/>
    <property type="gene ID" value="PGSC0003DMG400044686"/>
</dbReference>
<dbReference type="EnsemblPlants" id="PGSC0003DMT400095115">
    <property type="protein sequence ID" value="PGSC0003DMT400095115"/>
    <property type="gene ID" value="PGSC0003DMG400044686"/>
</dbReference>
<sequence>MRRMEWRSRPSSPNLREQLDAEVKPKGEKSVTPRIQEKVKISAFKKPSARFSKNVKFQYLDDGSPGRPVIHSTTHLLNHDPWGPTVRVPSFVARVLVEIPSFGATLGRDKEVHVGGSPIPTNFAE</sequence>
<dbReference type="InParanoid" id="M1DVM0"/>
<evidence type="ECO:0000313" key="2">
    <source>
        <dbReference type="EnsemblPlants" id="PGSC0003DMT400095115"/>
    </source>
</evidence>
<reference evidence="3" key="1">
    <citation type="journal article" date="2011" name="Nature">
        <title>Genome sequence and analysis of the tuber crop potato.</title>
        <authorList>
            <consortium name="The Potato Genome Sequencing Consortium"/>
        </authorList>
    </citation>
    <scope>NUCLEOTIDE SEQUENCE [LARGE SCALE GENOMIC DNA]</scope>
    <source>
        <strain evidence="3">cv. DM1-3 516 R44</strain>
    </source>
</reference>
<reference evidence="2" key="2">
    <citation type="submission" date="2015-06" db="UniProtKB">
        <authorList>
            <consortium name="EnsemblPlants"/>
        </authorList>
    </citation>
    <scope>IDENTIFICATION</scope>
    <source>
        <strain evidence="2">DM1-3 516 R44</strain>
    </source>
</reference>